<dbReference type="SUPFAM" id="SSF55874">
    <property type="entry name" value="ATPase domain of HSP90 chaperone/DNA topoisomerase II/histidine kinase"/>
    <property type="match status" value="1"/>
</dbReference>
<dbReference type="InterPro" id="IPR005467">
    <property type="entry name" value="His_kinase_dom"/>
</dbReference>
<keyword evidence="12" id="KW-1185">Reference proteome</keyword>
<evidence type="ECO:0000256" key="6">
    <source>
        <dbReference type="PROSITE-ProRule" id="PRU00169"/>
    </source>
</evidence>
<dbReference type="InterPro" id="IPR001789">
    <property type="entry name" value="Sig_transdc_resp-reg_receiver"/>
</dbReference>
<dbReference type="CDD" id="cd00130">
    <property type="entry name" value="PAS"/>
    <property type="match status" value="1"/>
</dbReference>
<feature type="modified residue" description="4-aspartylphosphate" evidence="6">
    <location>
        <position position="57"/>
    </location>
</feature>
<feature type="coiled-coil region" evidence="7">
    <location>
        <begin position="131"/>
        <end position="161"/>
    </location>
</feature>
<evidence type="ECO:0000256" key="4">
    <source>
        <dbReference type="ARBA" id="ARBA00022777"/>
    </source>
</evidence>
<dbReference type="InterPro" id="IPR011006">
    <property type="entry name" value="CheY-like_superfamily"/>
</dbReference>
<dbReference type="Gene3D" id="3.30.450.20">
    <property type="entry name" value="PAS domain"/>
    <property type="match status" value="1"/>
</dbReference>
<proteinExistence type="predicted"/>
<dbReference type="Pfam" id="PF02518">
    <property type="entry name" value="HATPase_c"/>
    <property type="match status" value="1"/>
</dbReference>
<dbReference type="Pfam" id="PF00512">
    <property type="entry name" value="HisKA"/>
    <property type="match status" value="1"/>
</dbReference>
<comment type="catalytic activity">
    <reaction evidence="1">
        <text>ATP + protein L-histidine = ADP + protein N-phospho-L-histidine.</text>
        <dbReference type="EC" id="2.7.13.3"/>
    </reaction>
</comment>
<organism evidence="11 12">
    <name type="scientific">Leptolyngbya subtilissima DQ-A4</name>
    <dbReference type="NCBI Taxonomy" id="2933933"/>
    <lineage>
        <taxon>Bacteria</taxon>
        <taxon>Bacillati</taxon>
        <taxon>Cyanobacteriota</taxon>
        <taxon>Cyanophyceae</taxon>
        <taxon>Leptolyngbyales</taxon>
        <taxon>Leptolyngbyaceae</taxon>
        <taxon>Leptolyngbya group</taxon>
        <taxon>Leptolyngbya</taxon>
    </lineage>
</organism>
<dbReference type="RefSeq" id="WP_190699171.1">
    <property type="nucleotide sequence ID" value="NZ_JAMPKX010000001.1"/>
</dbReference>
<evidence type="ECO:0000256" key="3">
    <source>
        <dbReference type="ARBA" id="ARBA00022553"/>
    </source>
</evidence>
<keyword evidence="4" id="KW-0418">Kinase</keyword>
<dbReference type="Gene3D" id="3.30.565.10">
    <property type="entry name" value="Histidine kinase-like ATPase, C-terminal domain"/>
    <property type="match status" value="1"/>
</dbReference>
<dbReference type="PROSITE" id="PS50113">
    <property type="entry name" value="PAC"/>
    <property type="match status" value="1"/>
</dbReference>
<evidence type="ECO:0000259" key="10">
    <source>
        <dbReference type="PROSITE" id="PS50113"/>
    </source>
</evidence>
<dbReference type="PANTHER" id="PTHR43547:SF2">
    <property type="entry name" value="HYBRID SIGNAL TRANSDUCTION HISTIDINE KINASE C"/>
    <property type="match status" value="1"/>
</dbReference>
<dbReference type="EC" id="2.7.13.3" evidence="2"/>
<dbReference type="CDD" id="cd00082">
    <property type="entry name" value="HisKA"/>
    <property type="match status" value="1"/>
</dbReference>
<feature type="domain" description="Response regulatory" evidence="9">
    <location>
        <begin position="567"/>
        <end position="685"/>
    </location>
</feature>
<dbReference type="SMART" id="SM00387">
    <property type="entry name" value="HATPase_c"/>
    <property type="match status" value="1"/>
</dbReference>
<dbReference type="SMART" id="SM00448">
    <property type="entry name" value="REC"/>
    <property type="match status" value="2"/>
</dbReference>
<feature type="domain" description="Histidine kinase" evidence="8">
    <location>
        <begin position="306"/>
        <end position="540"/>
    </location>
</feature>
<dbReference type="InterPro" id="IPR036097">
    <property type="entry name" value="HisK_dim/P_sf"/>
</dbReference>
<dbReference type="SMART" id="SM00091">
    <property type="entry name" value="PAS"/>
    <property type="match status" value="1"/>
</dbReference>
<dbReference type="InterPro" id="IPR013767">
    <property type="entry name" value="PAS_fold"/>
</dbReference>
<dbReference type="Gene3D" id="1.10.287.130">
    <property type="match status" value="1"/>
</dbReference>
<dbReference type="PANTHER" id="PTHR43547">
    <property type="entry name" value="TWO-COMPONENT HISTIDINE KINASE"/>
    <property type="match status" value="1"/>
</dbReference>
<dbReference type="InterPro" id="IPR000014">
    <property type="entry name" value="PAS"/>
</dbReference>
<dbReference type="SUPFAM" id="SSF52172">
    <property type="entry name" value="CheY-like"/>
    <property type="match status" value="2"/>
</dbReference>
<dbReference type="SMART" id="SM00086">
    <property type="entry name" value="PAC"/>
    <property type="match status" value="1"/>
</dbReference>
<dbReference type="PRINTS" id="PR00344">
    <property type="entry name" value="BCTRLSENSOR"/>
</dbReference>
<dbReference type="InterPro" id="IPR000700">
    <property type="entry name" value="PAS-assoc_C"/>
</dbReference>
<dbReference type="SUPFAM" id="SSF47384">
    <property type="entry name" value="Homodimeric domain of signal transducing histidine kinase"/>
    <property type="match status" value="1"/>
</dbReference>
<evidence type="ECO:0000313" key="12">
    <source>
        <dbReference type="Proteomes" id="UP001482513"/>
    </source>
</evidence>
<dbReference type="InterPro" id="IPR003661">
    <property type="entry name" value="HisK_dim/P_dom"/>
</dbReference>
<dbReference type="PROSITE" id="PS50110">
    <property type="entry name" value="RESPONSE_REGULATORY"/>
    <property type="match status" value="2"/>
</dbReference>
<feature type="modified residue" description="4-aspartylphosphate" evidence="6">
    <location>
        <position position="616"/>
    </location>
</feature>
<gene>
    <name evidence="11" type="ORF">NC992_02900</name>
</gene>
<feature type="domain" description="Response regulatory" evidence="9">
    <location>
        <begin position="8"/>
        <end position="125"/>
    </location>
</feature>
<evidence type="ECO:0000313" key="11">
    <source>
        <dbReference type="EMBL" id="MEP0945811.1"/>
    </source>
</evidence>
<keyword evidence="4" id="KW-0808">Transferase</keyword>
<reference evidence="11 12" key="1">
    <citation type="submission" date="2022-04" db="EMBL/GenBank/DDBJ databases">
        <title>Positive selection, recombination, and allopatry shape intraspecific diversity of widespread and dominant cyanobacteria.</title>
        <authorList>
            <person name="Wei J."/>
            <person name="Shu W."/>
            <person name="Hu C."/>
        </authorList>
    </citation>
    <scope>NUCLEOTIDE SEQUENCE [LARGE SCALE GENOMIC DNA]</scope>
    <source>
        <strain evidence="11 12">DQ-A4</strain>
    </source>
</reference>
<keyword evidence="3 6" id="KW-0597">Phosphoprotein</keyword>
<keyword evidence="5" id="KW-0902">Two-component regulatory system</keyword>
<dbReference type="Pfam" id="PF00989">
    <property type="entry name" value="PAS"/>
    <property type="match status" value="1"/>
</dbReference>
<name>A0ABV0JZY2_9CYAN</name>
<dbReference type="SMART" id="SM00388">
    <property type="entry name" value="HisKA"/>
    <property type="match status" value="1"/>
</dbReference>
<dbReference type="Gene3D" id="3.40.50.2300">
    <property type="match status" value="2"/>
</dbReference>
<evidence type="ECO:0000259" key="9">
    <source>
        <dbReference type="PROSITE" id="PS50110"/>
    </source>
</evidence>
<comment type="caution">
    <text evidence="11">The sequence shown here is derived from an EMBL/GenBank/DDBJ whole genome shotgun (WGS) entry which is preliminary data.</text>
</comment>
<dbReference type="InterPro" id="IPR036890">
    <property type="entry name" value="HATPase_C_sf"/>
</dbReference>
<dbReference type="InterPro" id="IPR035965">
    <property type="entry name" value="PAS-like_dom_sf"/>
</dbReference>
<evidence type="ECO:0000256" key="1">
    <source>
        <dbReference type="ARBA" id="ARBA00000085"/>
    </source>
</evidence>
<evidence type="ECO:0000259" key="8">
    <source>
        <dbReference type="PROSITE" id="PS50109"/>
    </source>
</evidence>
<sequence>MQTEATVNILLVDDQPENLVALEAILGELGANLVKSTSGEEALRCLLQDDFAVILLDVQMPQMDGFEVATLIRHRQRSRDTPIIFLTAFSSNEQFMFKGYALGAVDYLIKPISPNILLSKVTIFIELFKKTEALRQKTEILQQQASQLEAINTELQMSEERFRLLSTCSPLGVFVTDTEGCCLYTNPRYQSICGSADAVPEQSWLGSVHPDDSAIAQSTWHAFMADGQEYSQEFRVQARDDGSRWVSVRSARLVSEQKQFLGYVGTVEDITERKQAEAANAQVIREQAARQEAETANRMKDEFIAVLSHELRTPLNSILGWSHLLRSRNLDPQKTEYAIATIERNAIAQKQLIEDILDVSQIVRGKLQLHCRPLDLAAIAQSALETVRPAAETKAIALVDNVQDTARLEIVGDALRLQQVVWNLLTNAIKFTPQQGRVEVHLSMVTDLPKTLVTPPDAYTPGYAQLRITDTGMGIDIDFLPHIFDRFRQADSSTTRAQGGLGLGLAIVYYLVEQHQGYVWAESPGVNQGTTFTVALPLVPSPFAPTPPTPPENKLAEAGPHALANMAILIVDDDTDTRDYLTFLLASQGAVVTAAATAQEGFHLLSTTQPALLLCDISMPDMDGYTLMQKIRTQLPASQAQIPAIAITAHARISDQAQALSTGFQQHLPKPVEAEVLIHTILQVTGATAS</sequence>
<dbReference type="InterPro" id="IPR001610">
    <property type="entry name" value="PAC"/>
</dbReference>
<dbReference type="EMBL" id="JAMPKX010000001">
    <property type="protein sequence ID" value="MEP0945811.1"/>
    <property type="molecule type" value="Genomic_DNA"/>
</dbReference>
<dbReference type="PROSITE" id="PS50109">
    <property type="entry name" value="HIS_KIN"/>
    <property type="match status" value="1"/>
</dbReference>
<feature type="domain" description="PAC" evidence="10">
    <location>
        <begin position="230"/>
        <end position="282"/>
    </location>
</feature>
<dbReference type="Proteomes" id="UP001482513">
    <property type="component" value="Unassembled WGS sequence"/>
</dbReference>
<accession>A0ABV0JZY2</accession>
<protein>
    <recommendedName>
        <fullName evidence="2">histidine kinase</fullName>
        <ecNumber evidence="2">2.7.13.3</ecNumber>
    </recommendedName>
</protein>
<dbReference type="Pfam" id="PF00072">
    <property type="entry name" value="Response_reg"/>
    <property type="match status" value="2"/>
</dbReference>
<dbReference type="SUPFAM" id="SSF55785">
    <property type="entry name" value="PYP-like sensor domain (PAS domain)"/>
    <property type="match status" value="1"/>
</dbReference>
<keyword evidence="7" id="KW-0175">Coiled coil</keyword>
<evidence type="ECO:0000256" key="5">
    <source>
        <dbReference type="ARBA" id="ARBA00023012"/>
    </source>
</evidence>
<dbReference type="InterPro" id="IPR003594">
    <property type="entry name" value="HATPase_dom"/>
</dbReference>
<evidence type="ECO:0000256" key="2">
    <source>
        <dbReference type="ARBA" id="ARBA00012438"/>
    </source>
</evidence>
<evidence type="ECO:0000256" key="7">
    <source>
        <dbReference type="SAM" id="Coils"/>
    </source>
</evidence>
<dbReference type="InterPro" id="IPR004358">
    <property type="entry name" value="Sig_transdc_His_kin-like_C"/>
</dbReference>
<dbReference type="NCBIfam" id="TIGR00229">
    <property type="entry name" value="sensory_box"/>
    <property type="match status" value="1"/>
</dbReference>